<evidence type="ECO:0000313" key="2">
    <source>
        <dbReference type="EMBL" id="GAA1617271.1"/>
    </source>
</evidence>
<feature type="signal peptide" evidence="1">
    <location>
        <begin position="1"/>
        <end position="31"/>
    </location>
</feature>
<evidence type="ECO:0000256" key="1">
    <source>
        <dbReference type="SAM" id="SignalP"/>
    </source>
</evidence>
<proteinExistence type="predicted"/>
<protein>
    <recommendedName>
        <fullName evidence="4">DUF11 domain-containing protein</fullName>
    </recommendedName>
</protein>
<keyword evidence="3" id="KW-1185">Reference proteome</keyword>
<dbReference type="RefSeq" id="WP_344202294.1">
    <property type="nucleotide sequence ID" value="NZ_BAAAND010000016.1"/>
</dbReference>
<feature type="chain" id="PRO_5045589793" description="DUF11 domain-containing protein" evidence="1">
    <location>
        <begin position="32"/>
        <end position="369"/>
    </location>
</feature>
<keyword evidence="1" id="KW-0732">Signal</keyword>
<accession>A0ABN2EUT4</accession>
<gene>
    <name evidence="2" type="ORF">GCM10009742_81360</name>
</gene>
<organism evidence="2 3">
    <name type="scientific">Kribbella karoonensis</name>
    <dbReference type="NCBI Taxonomy" id="324851"/>
    <lineage>
        <taxon>Bacteria</taxon>
        <taxon>Bacillati</taxon>
        <taxon>Actinomycetota</taxon>
        <taxon>Actinomycetes</taxon>
        <taxon>Propionibacteriales</taxon>
        <taxon>Kribbellaceae</taxon>
        <taxon>Kribbella</taxon>
    </lineage>
</organism>
<dbReference type="EMBL" id="BAAAND010000016">
    <property type="protein sequence ID" value="GAA1617271.1"/>
    <property type="molecule type" value="Genomic_DNA"/>
</dbReference>
<sequence length="369" mass="36537">MRGTRTAPRRVIRFVIAGLCLVLAVAGLAYAAQPAKPGLSLGISPAGQSVTRGQTATYTVSVTSTGGFTGAVSLSASGLPSGASGTFSPPSVTLASGGKAQTTLTMNTGSTTPIGSFTFTVQGASGKVSGTVSATLTVNAPVSSSIALSATPASVRLAPGSTAVYTLQLTRTNFPGPITLGVVGGLPTGATAVYSPNPATGTSSTLQITTPTTANDGTYTLYLTASGQSQSGSPLYAYASVQLVVQSTGKPFTISGNLSGALAPGVSRPLGLTLTNPNKKPISVTNLTVALASVTRTQYAISHNQPCGPADYKITQYSGTYPLTVPGNAAAVVPIGSAPQVAMLDTASNQDGCKGATVTFTYSGAGQGS</sequence>
<comment type="caution">
    <text evidence="2">The sequence shown here is derived from an EMBL/GenBank/DDBJ whole genome shotgun (WGS) entry which is preliminary data.</text>
</comment>
<reference evidence="2 3" key="1">
    <citation type="journal article" date="2019" name="Int. J. Syst. Evol. Microbiol.">
        <title>The Global Catalogue of Microorganisms (GCM) 10K type strain sequencing project: providing services to taxonomists for standard genome sequencing and annotation.</title>
        <authorList>
            <consortium name="The Broad Institute Genomics Platform"/>
            <consortium name="The Broad Institute Genome Sequencing Center for Infectious Disease"/>
            <person name="Wu L."/>
            <person name="Ma J."/>
        </authorList>
    </citation>
    <scope>NUCLEOTIDE SEQUENCE [LARGE SCALE GENOMIC DNA]</scope>
    <source>
        <strain evidence="2 3">JCM 14304</strain>
    </source>
</reference>
<evidence type="ECO:0000313" key="3">
    <source>
        <dbReference type="Proteomes" id="UP001500190"/>
    </source>
</evidence>
<name>A0ABN2EUT4_9ACTN</name>
<evidence type="ECO:0008006" key="4">
    <source>
        <dbReference type="Google" id="ProtNLM"/>
    </source>
</evidence>
<dbReference type="Proteomes" id="UP001500190">
    <property type="component" value="Unassembled WGS sequence"/>
</dbReference>